<keyword evidence="1" id="KW-0472">Membrane</keyword>
<feature type="transmembrane region" description="Helical" evidence="1">
    <location>
        <begin position="118"/>
        <end position="139"/>
    </location>
</feature>
<name>A0A428GKH5_STRCR</name>
<protein>
    <recommendedName>
        <fullName evidence="4">DUF443 family protein</fullName>
    </recommendedName>
</protein>
<evidence type="ECO:0000313" key="2">
    <source>
        <dbReference type="EMBL" id="RSJ77987.1"/>
    </source>
</evidence>
<reference evidence="2 3" key="1">
    <citation type="submission" date="2018-11" db="EMBL/GenBank/DDBJ databases">
        <title>Species Designations Belie Phenotypic and Genotypic Heterogeneity in Oral Streptococci.</title>
        <authorList>
            <person name="Velsko I."/>
        </authorList>
    </citation>
    <scope>NUCLEOTIDE SEQUENCE [LARGE SCALE GENOMIC DNA]</scope>
    <source>
        <strain evidence="2 3">BCA6</strain>
    </source>
</reference>
<evidence type="ECO:0008006" key="4">
    <source>
        <dbReference type="Google" id="ProtNLM"/>
    </source>
</evidence>
<dbReference type="RefSeq" id="WP_125381865.1">
    <property type="nucleotide sequence ID" value="NZ_RJPM01000001.1"/>
</dbReference>
<evidence type="ECO:0000313" key="3">
    <source>
        <dbReference type="Proteomes" id="UP000272213"/>
    </source>
</evidence>
<dbReference type="Proteomes" id="UP000272213">
    <property type="component" value="Unassembled WGS sequence"/>
</dbReference>
<proteinExistence type="predicted"/>
<keyword evidence="1" id="KW-0812">Transmembrane</keyword>
<feature type="transmembrane region" description="Helical" evidence="1">
    <location>
        <begin position="145"/>
        <end position="163"/>
    </location>
</feature>
<dbReference type="AlphaFoldDB" id="A0A428GKH5"/>
<comment type="caution">
    <text evidence="2">The sequence shown here is derived from an EMBL/GenBank/DDBJ whole genome shotgun (WGS) entry which is preliminary data.</text>
</comment>
<accession>A0A428GKH5</accession>
<organism evidence="2 3">
    <name type="scientific">Streptococcus cristatus</name>
    <dbReference type="NCBI Taxonomy" id="45634"/>
    <lineage>
        <taxon>Bacteria</taxon>
        <taxon>Bacillati</taxon>
        <taxon>Bacillota</taxon>
        <taxon>Bacilli</taxon>
        <taxon>Lactobacillales</taxon>
        <taxon>Streptococcaceae</taxon>
        <taxon>Streptococcus</taxon>
    </lineage>
</organism>
<feature type="transmembrane region" description="Helical" evidence="1">
    <location>
        <begin position="42"/>
        <end position="61"/>
    </location>
</feature>
<dbReference type="EMBL" id="RJPM01000001">
    <property type="protein sequence ID" value="RSJ77987.1"/>
    <property type="molecule type" value="Genomic_DNA"/>
</dbReference>
<sequence>MITFKSLLFLGNFQEQDIFYHFESGKLYSYSYKPDKVWDIKWAVLASGLVLTNLLSSIGFLTFSNSFVKYGLLISMIFTIVLLVEWALKLKHDQELISFNPSNYFGWSDFIKKCKNNLLFLSLTGIVFSVMTFQFLLTYLQEANLYNYILFSLFFPVSYFLTFKVRPIKRFLMLKKLSEEISNT</sequence>
<feature type="transmembrane region" description="Helical" evidence="1">
    <location>
        <begin position="67"/>
        <end position="88"/>
    </location>
</feature>
<gene>
    <name evidence="2" type="ORF">D8798_02255</name>
</gene>
<keyword evidence="1" id="KW-1133">Transmembrane helix</keyword>
<evidence type="ECO:0000256" key="1">
    <source>
        <dbReference type="SAM" id="Phobius"/>
    </source>
</evidence>